<protein>
    <recommendedName>
        <fullName evidence="3">FBD domain-containing protein</fullName>
    </recommendedName>
</protein>
<dbReference type="InterPro" id="IPR050232">
    <property type="entry name" value="FBL13/AtMIF1-like"/>
</dbReference>
<name>A0A9R1VG01_LACSA</name>
<dbReference type="EMBL" id="NBSK02000005">
    <property type="protein sequence ID" value="KAJ0205475.1"/>
    <property type="molecule type" value="Genomic_DNA"/>
</dbReference>
<dbReference type="Proteomes" id="UP000235145">
    <property type="component" value="Unassembled WGS sequence"/>
</dbReference>
<proteinExistence type="predicted"/>
<evidence type="ECO:0008006" key="3">
    <source>
        <dbReference type="Google" id="ProtNLM"/>
    </source>
</evidence>
<evidence type="ECO:0000313" key="1">
    <source>
        <dbReference type="EMBL" id="KAJ0205475.1"/>
    </source>
</evidence>
<accession>A0A9R1VG01</accession>
<dbReference type="PANTHER" id="PTHR31900:SF27">
    <property type="entry name" value="FBD DOMAIN-CONTAINING PROTEIN"/>
    <property type="match status" value="1"/>
</dbReference>
<keyword evidence="2" id="KW-1185">Reference proteome</keyword>
<evidence type="ECO:0000313" key="2">
    <source>
        <dbReference type="Proteomes" id="UP000235145"/>
    </source>
</evidence>
<comment type="caution">
    <text evidence="1">The sequence shown here is derived from an EMBL/GenBank/DDBJ whole genome shotgun (WGS) entry which is preliminary data.</text>
</comment>
<dbReference type="PANTHER" id="PTHR31900">
    <property type="entry name" value="F-BOX/RNI SUPERFAMILY PROTEIN-RELATED"/>
    <property type="match status" value="1"/>
</dbReference>
<reference evidence="1 2" key="1">
    <citation type="journal article" date="2017" name="Nat. Commun.">
        <title>Genome assembly with in vitro proximity ligation data and whole-genome triplication in lettuce.</title>
        <authorList>
            <person name="Reyes-Chin-Wo S."/>
            <person name="Wang Z."/>
            <person name="Yang X."/>
            <person name="Kozik A."/>
            <person name="Arikit S."/>
            <person name="Song C."/>
            <person name="Xia L."/>
            <person name="Froenicke L."/>
            <person name="Lavelle D.O."/>
            <person name="Truco M.J."/>
            <person name="Xia R."/>
            <person name="Zhu S."/>
            <person name="Xu C."/>
            <person name="Xu H."/>
            <person name="Xu X."/>
            <person name="Cox K."/>
            <person name="Korf I."/>
            <person name="Meyers B.C."/>
            <person name="Michelmore R.W."/>
        </authorList>
    </citation>
    <scope>NUCLEOTIDE SEQUENCE [LARGE SCALE GENOMIC DNA]</scope>
    <source>
        <strain evidence="2">cv. Salinas</strain>
        <tissue evidence="1">Seedlings</tissue>
    </source>
</reference>
<dbReference type="AlphaFoldDB" id="A0A9R1VG01"/>
<gene>
    <name evidence="1" type="ORF">LSAT_V11C500290890</name>
</gene>
<organism evidence="1 2">
    <name type="scientific">Lactuca sativa</name>
    <name type="common">Garden lettuce</name>
    <dbReference type="NCBI Taxonomy" id="4236"/>
    <lineage>
        <taxon>Eukaryota</taxon>
        <taxon>Viridiplantae</taxon>
        <taxon>Streptophyta</taxon>
        <taxon>Embryophyta</taxon>
        <taxon>Tracheophyta</taxon>
        <taxon>Spermatophyta</taxon>
        <taxon>Magnoliopsida</taxon>
        <taxon>eudicotyledons</taxon>
        <taxon>Gunneridae</taxon>
        <taxon>Pentapetalae</taxon>
        <taxon>asterids</taxon>
        <taxon>campanulids</taxon>
        <taxon>Asterales</taxon>
        <taxon>Asteraceae</taxon>
        <taxon>Cichorioideae</taxon>
        <taxon>Cichorieae</taxon>
        <taxon>Lactucinae</taxon>
        <taxon>Lactuca</taxon>
    </lineage>
</organism>
<sequence length="282" mass="32693">MISFVLIPEDKYEEIEFPYSMVACGSLEILRLSLLSHRLSLPKFTGFRTLRVLELKKCNLFNDNLVKDFFKSCLLLEDLSLVDSISNDNNQLITREDNLFKNGTMHLRACVIDRLQICGPKPVFLEFTGFMAFEFILESIHINGWAITYVSCLMDLPMWNHLPKSLPNLKTLELITTNNFFKILGLMHKPFPAKDYDLKYDYDCVFERLKMVNMMGISHVPHHMGFIEFLLRRSLFLETMSIAPSVDMTNGRISFSMGVLRFPRASIEAKITFVQDQFLSFV</sequence>